<dbReference type="InterPro" id="IPR050490">
    <property type="entry name" value="Bact_solute-bd_prot1"/>
</dbReference>
<dbReference type="PANTHER" id="PTHR43649">
    <property type="entry name" value="ARABINOSE-BINDING PROTEIN-RELATED"/>
    <property type="match status" value="1"/>
</dbReference>
<keyword evidence="2" id="KW-0762">Sugar transport</keyword>
<organism evidence="2 3">
    <name type="scientific">Saccharothrix ecbatanensis</name>
    <dbReference type="NCBI Taxonomy" id="1105145"/>
    <lineage>
        <taxon>Bacteria</taxon>
        <taxon>Bacillati</taxon>
        <taxon>Actinomycetota</taxon>
        <taxon>Actinomycetes</taxon>
        <taxon>Pseudonocardiales</taxon>
        <taxon>Pseudonocardiaceae</taxon>
        <taxon>Saccharothrix</taxon>
    </lineage>
</organism>
<evidence type="ECO:0000313" key="2">
    <source>
        <dbReference type="EMBL" id="MBB5803710.1"/>
    </source>
</evidence>
<keyword evidence="3" id="KW-1185">Reference proteome</keyword>
<gene>
    <name evidence="2" type="ORF">F4560_003478</name>
</gene>
<dbReference type="Proteomes" id="UP000552097">
    <property type="component" value="Unassembled WGS sequence"/>
</dbReference>
<dbReference type="CDD" id="cd13585">
    <property type="entry name" value="PBP2_TMBP_like"/>
    <property type="match status" value="1"/>
</dbReference>
<dbReference type="Pfam" id="PF01547">
    <property type="entry name" value="SBP_bac_1"/>
    <property type="match status" value="1"/>
</dbReference>
<dbReference type="PANTHER" id="PTHR43649:SF14">
    <property type="entry name" value="BLR3389 PROTEIN"/>
    <property type="match status" value="1"/>
</dbReference>
<proteinExistence type="predicted"/>
<accession>A0A7W9M183</accession>
<dbReference type="SUPFAM" id="SSF53850">
    <property type="entry name" value="Periplasmic binding protein-like II"/>
    <property type="match status" value="1"/>
</dbReference>
<comment type="caution">
    <text evidence="2">The sequence shown here is derived from an EMBL/GenBank/DDBJ whole genome shotgun (WGS) entry which is preliminary data.</text>
</comment>
<feature type="signal peptide" evidence="1">
    <location>
        <begin position="1"/>
        <end position="20"/>
    </location>
</feature>
<evidence type="ECO:0000313" key="3">
    <source>
        <dbReference type="Proteomes" id="UP000552097"/>
    </source>
</evidence>
<dbReference type="PROSITE" id="PS51257">
    <property type="entry name" value="PROKAR_LIPOPROTEIN"/>
    <property type="match status" value="1"/>
</dbReference>
<dbReference type="EMBL" id="JACHMO010000001">
    <property type="protein sequence ID" value="MBB5803710.1"/>
    <property type="molecule type" value="Genomic_DNA"/>
</dbReference>
<evidence type="ECO:0000256" key="1">
    <source>
        <dbReference type="SAM" id="SignalP"/>
    </source>
</evidence>
<sequence>MKHRARAAVAVAGLLVAALAACSSGSDSTTPGGATGTPDAVDAALKAGGELTYWSWTPSAKAQVEAFQKEFPNVKVNYVNAGTGNDHYTKLQNAVKAGSGAPDVAQIEYQALPQFALTGALVDLGQYGFNEFEKDYTASTWGSVKVGGGLYGLPQDSGPMALFYNKQVFDQHGIAVPKTWDEYVAAAEKLHAADPTKYITSDTGDAGFTTSMIWQAGGKPFTTDGKSVKINLQDAGTKKFTAMWSPLVEKKLVSSINGWSDEWYKALGDGTISTLLAGAWMPGVLESSVKDGAGKWAVAPLPTYDGKPVTAENGGGGQSVLKQSANPALAAGFVRWLNHDNGVKPFLESGGFPATTADLGSAAFKDKASAYFGGQQINQILTASAGQVATGWSYLPYQLYANSIFADTVGKSYLNSSHLDPSLADWQKSLVDYGGQQGFTVTTS</sequence>
<feature type="chain" id="PRO_5038480880" evidence="1">
    <location>
        <begin position="21"/>
        <end position="444"/>
    </location>
</feature>
<keyword evidence="1" id="KW-0732">Signal</keyword>
<name>A0A7W9M183_9PSEU</name>
<dbReference type="Gene3D" id="3.40.190.10">
    <property type="entry name" value="Periplasmic binding protein-like II"/>
    <property type="match status" value="3"/>
</dbReference>
<protein>
    <submittedName>
        <fullName evidence="2">Multiple sugar transport system substrate-binding protein</fullName>
    </submittedName>
</protein>
<dbReference type="InterPro" id="IPR006059">
    <property type="entry name" value="SBP"/>
</dbReference>
<dbReference type="AlphaFoldDB" id="A0A7W9M183"/>
<keyword evidence="2" id="KW-0813">Transport</keyword>
<reference evidence="2 3" key="1">
    <citation type="submission" date="2020-08" db="EMBL/GenBank/DDBJ databases">
        <title>Sequencing the genomes of 1000 actinobacteria strains.</title>
        <authorList>
            <person name="Klenk H.-P."/>
        </authorList>
    </citation>
    <scope>NUCLEOTIDE SEQUENCE [LARGE SCALE GENOMIC DNA]</scope>
    <source>
        <strain evidence="2 3">DSM 45486</strain>
    </source>
</reference>